<keyword evidence="2" id="KW-0732">Signal</keyword>
<evidence type="ECO:0000256" key="2">
    <source>
        <dbReference type="SAM" id="SignalP"/>
    </source>
</evidence>
<reference evidence="3 4" key="1">
    <citation type="submission" date="2014-10" db="EMBL/GenBank/DDBJ databases">
        <title>Genome sequence of Novosphingobium malaysiense MUSC 273(T).</title>
        <authorList>
            <person name="Lee L.-H."/>
        </authorList>
    </citation>
    <scope>NUCLEOTIDE SEQUENCE [LARGE SCALE GENOMIC DNA]</scope>
    <source>
        <strain evidence="3 4">MUSC 273</strain>
    </source>
</reference>
<proteinExistence type="predicted"/>
<evidence type="ECO:0000256" key="1">
    <source>
        <dbReference type="SAM" id="Phobius"/>
    </source>
</evidence>
<protein>
    <submittedName>
        <fullName evidence="3">Uncharacterized protein</fullName>
    </submittedName>
</protein>
<dbReference type="AlphaFoldDB" id="A0A0B1ZMP7"/>
<dbReference type="STRING" id="1348853.LK12_14330"/>
<evidence type="ECO:0000313" key="3">
    <source>
        <dbReference type="EMBL" id="KHK90521.1"/>
    </source>
</evidence>
<gene>
    <name evidence="3" type="ORF">LK12_14330</name>
</gene>
<dbReference type="Proteomes" id="UP000031057">
    <property type="component" value="Unassembled WGS sequence"/>
</dbReference>
<feature type="chain" id="PRO_5002085660" evidence="2">
    <location>
        <begin position="28"/>
        <end position="197"/>
    </location>
</feature>
<sequence>MQTFTKTLIGTAAAGAMAVSAATPALARDRDGGIDAGDVIAGAVVIGGIAAIAAAASDNDRDRYRYDGRWDRRHDDRYDRYGRYDYRRGLRPRDAVERCVSVVTRTANRYSYGGRAKVTDIRKVDRKRYGYKIKGRIAVNTMGRHWRRGDRDYGYGWDRDHRGWNHSLRGYDSGRFECKVDYRGRIRDIDFKGIRGL</sequence>
<dbReference type="OrthoDB" id="7452714at2"/>
<evidence type="ECO:0000313" key="4">
    <source>
        <dbReference type="Proteomes" id="UP000031057"/>
    </source>
</evidence>
<dbReference type="RefSeq" id="WP_039285481.1">
    <property type="nucleotide sequence ID" value="NZ_JTDI01000004.1"/>
</dbReference>
<comment type="caution">
    <text evidence="3">The sequence shown here is derived from an EMBL/GenBank/DDBJ whole genome shotgun (WGS) entry which is preliminary data.</text>
</comment>
<name>A0A0B1ZMP7_9SPHN</name>
<feature type="transmembrane region" description="Helical" evidence="1">
    <location>
        <begin position="37"/>
        <end position="56"/>
    </location>
</feature>
<accession>A0A0B1ZMP7</accession>
<organism evidence="3 4">
    <name type="scientific">Novosphingobium malaysiense</name>
    <dbReference type="NCBI Taxonomy" id="1348853"/>
    <lineage>
        <taxon>Bacteria</taxon>
        <taxon>Pseudomonadati</taxon>
        <taxon>Pseudomonadota</taxon>
        <taxon>Alphaproteobacteria</taxon>
        <taxon>Sphingomonadales</taxon>
        <taxon>Sphingomonadaceae</taxon>
        <taxon>Novosphingobium</taxon>
    </lineage>
</organism>
<keyword evidence="1" id="KW-1133">Transmembrane helix</keyword>
<keyword evidence="4" id="KW-1185">Reference proteome</keyword>
<keyword evidence="1" id="KW-0472">Membrane</keyword>
<keyword evidence="1" id="KW-0812">Transmembrane</keyword>
<dbReference type="EMBL" id="JTDI01000004">
    <property type="protein sequence ID" value="KHK90521.1"/>
    <property type="molecule type" value="Genomic_DNA"/>
</dbReference>
<feature type="signal peptide" evidence="2">
    <location>
        <begin position="1"/>
        <end position="27"/>
    </location>
</feature>